<dbReference type="Gene3D" id="3.20.20.370">
    <property type="entry name" value="Glycoside hydrolase/deacetylase"/>
    <property type="match status" value="1"/>
</dbReference>
<reference evidence="2 3" key="1">
    <citation type="submission" date="2019-11" db="EMBL/GenBank/DDBJ databases">
        <title>Venatorbacter sp. nov. a predator of Campylobacter and other Gram-negative bacteria.</title>
        <authorList>
            <person name="Saeedi A."/>
            <person name="Cummings N.J."/>
            <person name="Connerton I.F."/>
            <person name="Connerton P.L."/>
        </authorList>
    </citation>
    <scope>NUCLEOTIDE SEQUENCE [LARGE SCALE GENOMIC DNA]</scope>
    <source>
        <strain evidence="2">XL5</strain>
    </source>
</reference>
<dbReference type="InterPro" id="IPR006837">
    <property type="entry name" value="Divergent_DAC"/>
</dbReference>
<keyword evidence="3" id="KW-1185">Reference proteome</keyword>
<gene>
    <name evidence="2" type="ORF">GJQ55_02035</name>
</gene>
<dbReference type="AlphaFoldDB" id="A0A9X7V0F1"/>
<dbReference type="GO" id="GO:0005975">
    <property type="term" value="P:carbohydrate metabolic process"/>
    <property type="evidence" value="ECO:0007669"/>
    <property type="project" value="InterPro"/>
</dbReference>
<dbReference type="CDD" id="cd10936">
    <property type="entry name" value="CE4_DAC2"/>
    <property type="match status" value="1"/>
</dbReference>
<feature type="signal peptide" evidence="1">
    <location>
        <begin position="1"/>
        <end position="17"/>
    </location>
</feature>
<keyword evidence="1" id="KW-0732">Signal</keyword>
<evidence type="ECO:0000313" key="3">
    <source>
        <dbReference type="Proteomes" id="UP000596074"/>
    </source>
</evidence>
<evidence type="ECO:0000256" key="1">
    <source>
        <dbReference type="SAM" id="SignalP"/>
    </source>
</evidence>
<dbReference type="PANTHER" id="PTHR30105">
    <property type="entry name" value="UNCHARACTERIZED YIBQ-RELATED"/>
    <property type="match status" value="1"/>
</dbReference>
<name>A0A9X7V0F1_9GAMM</name>
<dbReference type="RefSeq" id="WP_228345854.1">
    <property type="nucleotide sequence ID" value="NZ_CP046056.1"/>
</dbReference>
<dbReference type="InterPro" id="IPR011330">
    <property type="entry name" value="Glyco_hydro/deAcase_b/a-brl"/>
</dbReference>
<dbReference type="EMBL" id="CP046056">
    <property type="protein sequence ID" value="QQD23329.1"/>
    <property type="molecule type" value="Genomic_DNA"/>
</dbReference>
<dbReference type="KEGG" id="vcw:GJQ55_02035"/>
<dbReference type="SUPFAM" id="SSF88713">
    <property type="entry name" value="Glycoside hydrolase/deacetylase"/>
    <property type="match status" value="1"/>
</dbReference>
<dbReference type="Pfam" id="PF04748">
    <property type="entry name" value="Polysacc_deac_2"/>
    <property type="match status" value="1"/>
</dbReference>
<proteinExistence type="predicted"/>
<organism evidence="2 3">
    <name type="scientific">Venatoribacter cucullus</name>
    <dbReference type="NCBI Taxonomy" id="2661630"/>
    <lineage>
        <taxon>Bacteria</taxon>
        <taxon>Pseudomonadati</taxon>
        <taxon>Pseudomonadota</taxon>
        <taxon>Gammaproteobacteria</taxon>
        <taxon>Oceanospirillales</taxon>
        <taxon>Oceanospirillaceae</taxon>
        <taxon>Venatoribacter</taxon>
    </lineage>
</organism>
<evidence type="ECO:0000313" key="2">
    <source>
        <dbReference type="EMBL" id="QQD23329.1"/>
    </source>
</evidence>
<dbReference type="PANTHER" id="PTHR30105:SF2">
    <property type="entry name" value="DIVERGENT POLYSACCHARIDE DEACETYLASE SUPERFAMILY"/>
    <property type="match status" value="1"/>
</dbReference>
<accession>A0A9X7V0F1</accession>
<dbReference type="Proteomes" id="UP000596074">
    <property type="component" value="Chromosome"/>
</dbReference>
<sequence>MLRCILFWLGLSSSAQAAQLLLIIDDVGNNRALGQQTLALPGPLNLAFLPHTPHARSLASQAFQQGHGILLHAPMANEQGAKLGPGGLYPDMDAATLQQTLRDNLAAIPHVQGVNNHMGSLLTQNTEAMAALMPVIAAAGLYFVDSLTNPNSVALEQAMLAGIPALERDVFLDNDLRPAALQRQFDQAVARARKRGYAVLIGHPYPETLAFLRTALPALPPQQVQLQRIDRFLQQRLWQRFYRPLPPSRYLLQATSGR</sequence>
<feature type="chain" id="PRO_5040783366" evidence="1">
    <location>
        <begin position="18"/>
        <end position="258"/>
    </location>
</feature>
<protein>
    <submittedName>
        <fullName evidence="2">Divergent polysaccharide deacetylase family protein</fullName>
    </submittedName>
</protein>